<sequence>MVKALTSHHGSDEIMKKLSIKPHEVSSLVTKDLSHFVTKNSKIFFECFGIDIHFLHDEREEWINNNAYNEVANIVARINVVIDAAER</sequence>
<evidence type="ECO:0000313" key="1">
    <source>
        <dbReference type="EMBL" id="CAI6343064.1"/>
    </source>
</evidence>
<dbReference type="AlphaFoldDB" id="A0AAV0VFT3"/>
<organism evidence="1 2">
    <name type="scientific">Macrosiphum euphorbiae</name>
    <name type="common">potato aphid</name>
    <dbReference type="NCBI Taxonomy" id="13131"/>
    <lineage>
        <taxon>Eukaryota</taxon>
        <taxon>Metazoa</taxon>
        <taxon>Ecdysozoa</taxon>
        <taxon>Arthropoda</taxon>
        <taxon>Hexapoda</taxon>
        <taxon>Insecta</taxon>
        <taxon>Pterygota</taxon>
        <taxon>Neoptera</taxon>
        <taxon>Paraneoptera</taxon>
        <taxon>Hemiptera</taxon>
        <taxon>Sternorrhyncha</taxon>
        <taxon>Aphidomorpha</taxon>
        <taxon>Aphidoidea</taxon>
        <taxon>Aphididae</taxon>
        <taxon>Macrosiphini</taxon>
        <taxon>Macrosiphum</taxon>
    </lineage>
</organism>
<reference evidence="1 2" key="1">
    <citation type="submission" date="2023-01" db="EMBL/GenBank/DDBJ databases">
        <authorList>
            <person name="Whitehead M."/>
        </authorList>
    </citation>
    <scope>NUCLEOTIDE SEQUENCE [LARGE SCALE GENOMIC DNA]</scope>
</reference>
<accession>A0AAV0VFT3</accession>
<protein>
    <submittedName>
        <fullName evidence="1">Uncharacterized protein</fullName>
    </submittedName>
</protein>
<name>A0AAV0VFT3_9HEMI</name>
<keyword evidence="2" id="KW-1185">Reference proteome</keyword>
<dbReference type="EMBL" id="CARXXK010000001">
    <property type="protein sequence ID" value="CAI6343064.1"/>
    <property type="molecule type" value="Genomic_DNA"/>
</dbReference>
<proteinExistence type="predicted"/>
<evidence type="ECO:0000313" key="2">
    <source>
        <dbReference type="Proteomes" id="UP001160148"/>
    </source>
</evidence>
<dbReference type="Proteomes" id="UP001160148">
    <property type="component" value="Unassembled WGS sequence"/>
</dbReference>
<comment type="caution">
    <text evidence="1">The sequence shown here is derived from an EMBL/GenBank/DDBJ whole genome shotgun (WGS) entry which is preliminary data.</text>
</comment>
<gene>
    <name evidence="1" type="ORF">MEUPH1_LOCUS382</name>
</gene>